<evidence type="ECO:0000313" key="7">
    <source>
        <dbReference type="Proteomes" id="UP000295832"/>
    </source>
</evidence>
<dbReference type="InterPro" id="IPR026265">
    <property type="entry name" value="LptC"/>
</dbReference>
<dbReference type="GO" id="GO:0015221">
    <property type="term" value="F:lipopolysaccharide transmembrane transporter activity"/>
    <property type="evidence" value="ECO:0007669"/>
    <property type="project" value="InterPro"/>
</dbReference>
<evidence type="ECO:0000256" key="4">
    <source>
        <dbReference type="ARBA" id="ARBA00022989"/>
    </source>
</evidence>
<keyword evidence="3" id="KW-0812">Transmembrane</keyword>
<dbReference type="EMBL" id="SOEG01000001">
    <property type="protein sequence ID" value="TDX59218.1"/>
    <property type="molecule type" value="Genomic_DNA"/>
</dbReference>
<dbReference type="AlphaFoldDB" id="A0A4R8HI89"/>
<sequence length="193" mass="21789">MNKGRLKIILAILAVLIIAFFISNNLLQKPPSKISEDPIQDQVKEEPKFELEESFITLYSEDGKVRWELGAKSMQQFDVATKVTLNQVEAKIYQDKEEVVNLIADKGEVDIETGFIGLKGPITIKSKEKSLKADKLNWNKAKNELIGLGNILIKQEGLRIKGDRFVSQVDLKRLRVLGNIKVISQEVGENNEK</sequence>
<keyword evidence="5" id="KW-0472">Membrane</keyword>
<dbReference type="Gene3D" id="2.60.450.10">
    <property type="entry name" value="Lipopolysaccharide (LPS) transport protein A like domain"/>
    <property type="match status" value="1"/>
</dbReference>
<comment type="caution">
    <text evidence="6">The sequence shown here is derived from an EMBL/GenBank/DDBJ whole genome shotgun (WGS) entry which is preliminary data.</text>
</comment>
<accession>A0A4R8HI89</accession>
<organism evidence="6 7">
    <name type="scientific">Orenia marismortui</name>
    <dbReference type="NCBI Taxonomy" id="46469"/>
    <lineage>
        <taxon>Bacteria</taxon>
        <taxon>Bacillati</taxon>
        <taxon>Bacillota</taxon>
        <taxon>Clostridia</taxon>
        <taxon>Halanaerobiales</taxon>
        <taxon>Halobacteroidaceae</taxon>
        <taxon>Orenia</taxon>
    </lineage>
</organism>
<evidence type="ECO:0000256" key="3">
    <source>
        <dbReference type="ARBA" id="ARBA00022692"/>
    </source>
</evidence>
<evidence type="ECO:0000256" key="1">
    <source>
        <dbReference type="ARBA" id="ARBA00022475"/>
    </source>
</evidence>
<evidence type="ECO:0000256" key="2">
    <source>
        <dbReference type="ARBA" id="ARBA00022519"/>
    </source>
</evidence>
<dbReference type="PANTHER" id="PTHR37481:SF1">
    <property type="entry name" value="LIPOPOLYSACCHARIDE EXPORT SYSTEM PROTEIN LPTC"/>
    <property type="match status" value="1"/>
</dbReference>
<dbReference type="GO" id="GO:0017089">
    <property type="term" value="F:glycolipid transfer activity"/>
    <property type="evidence" value="ECO:0007669"/>
    <property type="project" value="TreeGrafter"/>
</dbReference>
<dbReference type="InterPro" id="IPR010664">
    <property type="entry name" value="LipoPS_assembly_LptC-rel"/>
</dbReference>
<keyword evidence="4" id="KW-1133">Transmembrane helix</keyword>
<evidence type="ECO:0000313" key="6">
    <source>
        <dbReference type="EMBL" id="TDX59218.1"/>
    </source>
</evidence>
<keyword evidence="7" id="KW-1185">Reference proteome</keyword>
<dbReference type="Proteomes" id="UP000295832">
    <property type="component" value="Unassembled WGS sequence"/>
</dbReference>
<evidence type="ECO:0000256" key="5">
    <source>
        <dbReference type="ARBA" id="ARBA00023136"/>
    </source>
</evidence>
<dbReference type="RefSeq" id="WP_134114205.1">
    <property type="nucleotide sequence ID" value="NZ_SOEG01000001.1"/>
</dbReference>
<protein>
    <submittedName>
        <fullName evidence="6">LPS export ABC transporter protein LptC</fullName>
    </submittedName>
</protein>
<keyword evidence="1" id="KW-1003">Cell membrane</keyword>
<dbReference type="PANTHER" id="PTHR37481">
    <property type="entry name" value="LIPOPOLYSACCHARIDE EXPORT SYSTEM PROTEIN LPTC"/>
    <property type="match status" value="1"/>
</dbReference>
<dbReference type="GO" id="GO:0030288">
    <property type="term" value="C:outer membrane-bounded periplasmic space"/>
    <property type="evidence" value="ECO:0007669"/>
    <property type="project" value="TreeGrafter"/>
</dbReference>
<gene>
    <name evidence="6" type="ORF">C7959_101105</name>
</gene>
<dbReference type="Pfam" id="PF06835">
    <property type="entry name" value="LptC"/>
    <property type="match status" value="1"/>
</dbReference>
<keyword evidence="2" id="KW-0997">Cell inner membrane</keyword>
<reference evidence="6 7" key="1">
    <citation type="submission" date="2019-03" db="EMBL/GenBank/DDBJ databases">
        <title>Subsurface microbial communities from deep shales in Ohio and West Virginia, USA.</title>
        <authorList>
            <person name="Wrighton K."/>
        </authorList>
    </citation>
    <scope>NUCLEOTIDE SEQUENCE [LARGE SCALE GENOMIC DNA]</scope>
    <source>
        <strain evidence="6 7">MSL 6dP</strain>
    </source>
</reference>
<proteinExistence type="predicted"/>
<dbReference type="InterPro" id="IPR052363">
    <property type="entry name" value="LPS_export_LptC"/>
</dbReference>
<dbReference type="STRING" id="926561.GCA_000379025_00950"/>
<dbReference type="GO" id="GO:0005886">
    <property type="term" value="C:plasma membrane"/>
    <property type="evidence" value="ECO:0007669"/>
    <property type="project" value="InterPro"/>
</dbReference>
<name>A0A4R8HI89_9FIRM</name>
<dbReference type="NCBIfam" id="TIGR04409">
    <property type="entry name" value="LptC_YrbK"/>
    <property type="match status" value="1"/>
</dbReference>